<dbReference type="EMBL" id="LAZR01006182">
    <property type="protein sequence ID" value="KKM94099.1"/>
    <property type="molecule type" value="Genomic_DNA"/>
</dbReference>
<feature type="region of interest" description="Disordered" evidence="1">
    <location>
        <begin position="508"/>
        <end position="542"/>
    </location>
</feature>
<sequence>MPDYRKLFDAKEKLNADLTRRMDNDVHLRDLLRYILRDELMRPLSGIIHVTLNKPAVFYANAFSALNNAHEQIIVESEVEGFDTHYIEDFRRAGFNAANARLRKQGRFKIEPFIDEQSCMRGRGSGLVVFQMNKGVLVADIRMWDSRFVSNEMDEDGLAWAGINGQRPMDLIKSQYPKEVAHFKIDTGKPHAKVLDVWHREGNEVWINDNKIVEQPHLFKFTPVVIETVTLGSMLSDEDSLMRRGESIYFLIRDIIPQLNRLASIVATQTQVRVKPPIMTPSSSKTDDPPTYSDVMDMGSSSSSGTEGITQILDTGDVNRAAGILFTLIETALQEGSLSSSDLGVPGSPPQSGVSLLIRKEGRAQIFFPRLEMKANLKLGIGDMFTEQVKQIGGSVELDNRTFEVGKLEGQYQVRHEYTVQSKAEDAGLASLVAAYGDLVSKKDKREIIGREDPKGDDDQLRWEEAELLSPLVKLRRTVESLENLGADEDAKLMTDEAGVQLEKLLSGEVEEREPVEPQNPKQVTSLFGGQSSGEQPPVEEV</sequence>
<comment type="caution">
    <text evidence="2">The sequence shown here is derived from an EMBL/GenBank/DDBJ whole genome shotgun (WGS) entry which is preliminary data.</text>
</comment>
<feature type="compositionally biased region" description="Polar residues" evidence="1">
    <location>
        <begin position="520"/>
        <end position="535"/>
    </location>
</feature>
<gene>
    <name evidence="2" type="ORF">LCGC14_1201750</name>
</gene>
<dbReference type="AlphaFoldDB" id="A0A0F9LGN9"/>
<reference evidence="2" key="1">
    <citation type="journal article" date="2015" name="Nature">
        <title>Complex archaea that bridge the gap between prokaryotes and eukaryotes.</title>
        <authorList>
            <person name="Spang A."/>
            <person name="Saw J.H."/>
            <person name="Jorgensen S.L."/>
            <person name="Zaremba-Niedzwiedzka K."/>
            <person name="Martijn J."/>
            <person name="Lind A.E."/>
            <person name="van Eijk R."/>
            <person name="Schleper C."/>
            <person name="Guy L."/>
            <person name="Ettema T.J."/>
        </authorList>
    </citation>
    <scope>NUCLEOTIDE SEQUENCE</scope>
</reference>
<feature type="compositionally biased region" description="Low complexity" evidence="1">
    <location>
        <begin position="293"/>
        <end position="305"/>
    </location>
</feature>
<evidence type="ECO:0000313" key="2">
    <source>
        <dbReference type="EMBL" id="KKM94099.1"/>
    </source>
</evidence>
<name>A0A0F9LGN9_9ZZZZ</name>
<proteinExistence type="predicted"/>
<evidence type="ECO:0008006" key="3">
    <source>
        <dbReference type="Google" id="ProtNLM"/>
    </source>
</evidence>
<accession>A0A0F9LGN9</accession>
<feature type="region of interest" description="Disordered" evidence="1">
    <location>
        <begin position="277"/>
        <end position="307"/>
    </location>
</feature>
<evidence type="ECO:0000256" key="1">
    <source>
        <dbReference type="SAM" id="MobiDB-lite"/>
    </source>
</evidence>
<protein>
    <recommendedName>
        <fullName evidence="3">Phage portal protein</fullName>
    </recommendedName>
</protein>
<organism evidence="2">
    <name type="scientific">marine sediment metagenome</name>
    <dbReference type="NCBI Taxonomy" id="412755"/>
    <lineage>
        <taxon>unclassified sequences</taxon>
        <taxon>metagenomes</taxon>
        <taxon>ecological metagenomes</taxon>
    </lineage>
</organism>